<dbReference type="AlphaFoldDB" id="A0A4Q2KAI4"/>
<dbReference type="Gene3D" id="1.50.10.20">
    <property type="match status" value="1"/>
</dbReference>
<dbReference type="InterPro" id="IPR008928">
    <property type="entry name" value="6-hairpin_glycosidase_sf"/>
</dbReference>
<gene>
    <name evidence="1" type="ORF">ESZ91_01095</name>
</gene>
<keyword evidence="2" id="KW-1185">Reference proteome</keyword>
<dbReference type="SUPFAM" id="SSF48208">
    <property type="entry name" value="Six-hairpin glycosidases"/>
    <property type="match status" value="1"/>
</dbReference>
<sequence length="507" mass="57705">MIRFQGELGRRLRLNAARVGEPLYCAPNVFRPAEYDWHGDFEGRTLLALVSLWKATGTEPASLRALADGLDGHCNRDGYFGPLFDGKVALEQQLSGNSWYLRGLTEYYKATKDEKSLCRIRTIARNYLAKLTEFFERYPIEREKSEEGGVFGHTLDVLNGWKLSSDTGCAFIAMDGISAVYEITRDAALRELLNVMLRRFLEIDKLALRTQTHASLSAARGILRLYECTKDDRCLQQAVREFGFYREQGMTLTYANFNWYGREDTWTEPCAIVDSLILALKLHACTGKDEYLACAYRVYYNALRMSQRGNGGAGCDLCATKDFPFVKPYNDTFEAYLCCTLRLSEGLYELGSHFVREERDAVRVLFYDDFEYISDNARIRVAGDLFYKREIALEEVETGGRKLYLYLPSYVQNIRAEGVRITREGDWALAEGTGKLSFEIDVHTENGLYFYGDLLLVEPCGATQECVRCTVDGKTLTNVPDFSRLSEKEARSVCCRIPVLFDKNSPI</sequence>
<dbReference type="OrthoDB" id="9812931at2"/>
<evidence type="ECO:0008006" key="3">
    <source>
        <dbReference type="Google" id="ProtNLM"/>
    </source>
</evidence>
<proteinExistence type="predicted"/>
<comment type="caution">
    <text evidence="1">The sequence shown here is derived from an EMBL/GenBank/DDBJ whole genome shotgun (WGS) entry which is preliminary data.</text>
</comment>
<dbReference type="Proteomes" id="UP000291269">
    <property type="component" value="Unassembled WGS sequence"/>
</dbReference>
<evidence type="ECO:0000313" key="2">
    <source>
        <dbReference type="Proteomes" id="UP000291269"/>
    </source>
</evidence>
<evidence type="ECO:0000313" key="1">
    <source>
        <dbReference type="EMBL" id="RXZ61009.1"/>
    </source>
</evidence>
<dbReference type="EMBL" id="SDOZ01000002">
    <property type="protein sequence ID" value="RXZ61009.1"/>
    <property type="molecule type" value="Genomic_DNA"/>
</dbReference>
<organism evidence="1 2">
    <name type="scientific">Candidatus Borkfalkia ceftriaxoniphila</name>
    <dbReference type="NCBI Taxonomy" id="2508949"/>
    <lineage>
        <taxon>Bacteria</taxon>
        <taxon>Bacillati</taxon>
        <taxon>Bacillota</taxon>
        <taxon>Clostridia</taxon>
        <taxon>Christensenellales</taxon>
        <taxon>Christensenellaceae</taxon>
        <taxon>Candidatus Borkfalkia</taxon>
    </lineage>
</organism>
<reference evidence="1 2" key="1">
    <citation type="journal article" date="2019" name="Gut">
        <title>Antibiotics-induced monodominance of a novel gut bacterial order.</title>
        <authorList>
            <person name="Hildebrand F."/>
            <person name="Moitinho-Silva L."/>
            <person name="Blasche S."/>
            <person name="Jahn M.T."/>
            <person name="Gossmann T.I."/>
            <person name="Heuerta-Cepas J."/>
            <person name="Hercog R."/>
            <person name="Luetge M."/>
            <person name="Bahram M."/>
            <person name="Pryszlak A."/>
            <person name="Alves R.J."/>
            <person name="Waszak S.M."/>
            <person name="Zhu A."/>
            <person name="Ye L."/>
            <person name="Costea P.I."/>
            <person name="Aalvink S."/>
            <person name="Belzer C."/>
            <person name="Forslund S.K."/>
            <person name="Sunagawa S."/>
            <person name="Hentschel U."/>
            <person name="Merten C."/>
            <person name="Patil K.R."/>
            <person name="Benes V."/>
            <person name="Bork P."/>
        </authorList>
    </citation>
    <scope>NUCLEOTIDE SEQUENCE [LARGE SCALE GENOMIC DNA]</scope>
    <source>
        <strain evidence="1 2">HDS1380</strain>
    </source>
</reference>
<dbReference type="RefSeq" id="WP_129223255.1">
    <property type="nucleotide sequence ID" value="NZ_SDOZ01000002.1"/>
</dbReference>
<protein>
    <recommendedName>
        <fullName evidence="3">Glycoside hydrolase family 127 protein</fullName>
    </recommendedName>
</protein>
<name>A0A4Q2KAI4_9FIRM</name>
<accession>A0A4Q2KAI4</accession>
<dbReference type="GO" id="GO:0005975">
    <property type="term" value="P:carbohydrate metabolic process"/>
    <property type="evidence" value="ECO:0007669"/>
    <property type="project" value="InterPro"/>
</dbReference>